<dbReference type="NCBIfam" id="TIGR01251">
    <property type="entry name" value="ribP_PPkin"/>
    <property type="match status" value="1"/>
</dbReference>
<comment type="pathway">
    <text evidence="1">Metabolic intermediate biosynthesis; 5-phospho-alpha-D-ribose 1-diphosphate biosynthesis; 5-phospho-alpha-D-ribose 1-diphosphate from D-ribose 5-phosphate (route I): step 1/1.</text>
</comment>
<evidence type="ECO:0000256" key="11">
    <source>
        <dbReference type="ARBA" id="ARBA00049535"/>
    </source>
</evidence>
<evidence type="ECO:0000313" key="14">
    <source>
        <dbReference type="EMBL" id="KAG8461367.1"/>
    </source>
</evidence>
<dbReference type="InterPro" id="IPR029057">
    <property type="entry name" value="PRTase-like"/>
</dbReference>
<dbReference type="GO" id="GO:0006164">
    <property type="term" value="P:purine nucleotide biosynthetic process"/>
    <property type="evidence" value="ECO:0007669"/>
    <property type="project" value="TreeGrafter"/>
</dbReference>
<keyword evidence="8" id="KW-0418">Kinase</keyword>
<dbReference type="Gene3D" id="3.40.50.2020">
    <property type="match status" value="2"/>
</dbReference>
<keyword evidence="9" id="KW-0067">ATP-binding</keyword>
<comment type="caution">
    <text evidence="14">The sequence shown here is derived from an EMBL/GenBank/DDBJ whole genome shotgun (WGS) entry which is preliminary data.</text>
</comment>
<dbReference type="OMA" id="AGTICKG"/>
<dbReference type="GO" id="GO:0006015">
    <property type="term" value="P:5-phosphoribose 1-diphosphate biosynthetic process"/>
    <property type="evidence" value="ECO:0007669"/>
    <property type="project" value="TreeGrafter"/>
</dbReference>
<keyword evidence="4" id="KW-0808">Transferase</keyword>
<dbReference type="InterPro" id="IPR004331">
    <property type="entry name" value="SPX_dom"/>
</dbReference>
<evidence type="ECO:0000256" key="8">
    <source>
        <dbReference type="ARBA" id="ARBA00022777"/>
    </source>
</evidence>
<keyword evidence="10" id="KW-0460">Magnesium</keyword>
<evidence type="ECO:0000256" key="10">
    <source>
        <dbReference type="ARBA" id="ARBA00022842"/>
    </source>
</evidence>
<dbReference type="PROSITE" id="PS51382">
    <property type="entry name" value="SPX"/>
    <property type="match status" value="1"/>
</dbReference>
<keyword evidence="6" id="KW-0545">Nucleotide biosynthesis</keyword>
<dbReference type="GO" id="GO:0016301">
    <property type="term" value="F:kinase activity"/>
    <property type="evidence" value="ECO:0007669"/>
    <property type="project" value="UniProtKB-KW"/>
</dbReference>
<dbReference type="FunFam" id="3.40.50.2020:FF:000014">
    <property type="entry name" value="Ribose-phosphate pyrophosphokinase 1"/>
    <property type="match status" value="1"/>
</dbReference>
<comment type="similarity">
    <text evidence="2">Belongs to the ribose-phosphate pyrophosphokinase family.</text>
</comment>
<name>A0A8J5XCZ0_DIALT</name>
<reference evidence="14" key="1">
    <citation type="submission" date="2021-05" db="EMBL/GenBank/DDBJ databases">
        <title>The genome of the haptophyte Pavlova lutheri (Diacronema luteri, Pavlovales) - a model for lipid biosynthesis in eukaryotic algae.</title>
        <authorList>
            <person name="Hulatt C.J."/>
            <person name="Posewitz M.C."/>
        </authorList>
    </citation>
    <scope>NUCLEOTIDE SEQUENCE</scope>
    <source>
        <strain evidence="14">NIVA-4/92</strain>
    </source>
</reference>
<dbReference type="PANTHER" id="PTHR10210">
    <property type="entry name" value="RIBOSE-PHOSPHATE DIPHOSPHOKINASE FAMILY MEMBER"/>
    <property type="match status" value="1"/>
</dbReference>
<dbReference type="InterPro" id="IPR000836">
    <property type="entry name" value="PRTase_dom"/>
</dbReference>
<dbReference type="InterPro" id="IPR005946">
    <property type="entry name" value="Rib-P_diPkinase"/>
</dbReference>
<dbReference type="SUPFAM" id="SSF53271">
    <property type="entry name" value="PRTase-like"/>
    <property type="match status" value="1"/>
</dbReference>
<accession>A0A8J5XCZ0</accession>
<comment type="catalytic activity">
    <reaction evidence="11">
        <text>D-ribose 5-phosphate + ATP = 5-phospho-alpha-D-ribose 1-diphosphate + AMP + H(+)</text>
        <dbReference type="Rhea" id="RHEA:15609"/>
        <dbReference type="ChEBI" id="CHEBI:15378"/>
        <dbReference type="ChEBI" id="CHEBI:30616"/>
        <dbReference type="ChEBI" id="CHEBI:58017"/>
        <dbReference type="ChEBI" id="CHEBI:78346"/>
        <dbReference type="ChEBI" id="CHEBI:456215"/>
        <dbReference type="EC" id="2.7.6.1"/>
    </reaction>
</comment>
<feature type="region of interest" description="Disordered" evidence="12">
    <location>
        <begin position="110"/>
        <end position="132"/>
    </location>
</feature>
<evidence type="ECO:0000313" key="15">
    <source>
        <dbReference type="Proteomes" id="UP000751190"/>
    </source>
</evidence>
<evidence type="ECO:0000256" key="4">
    <source>
        <dbReference type="ARBA" id="ARBA00022679"/>
    </source>
</evidence>
<feature type="domain" description="SPX" evidence="13">
    <location>
        <begin position="25"/>
        <end position="183"/>
    </location>
</feature>
<keyword evidence="15" id="KW-1185">Reference proteome</keyword>
<keyword evidence="5" id="KW-0479">Metal-binding</keyword>
<dbReference type="GO" id="GO:0000287">
    <property type="term" value="F:magnesium ion binding"/>
    <property type="evidence" value="ECO:0007669"/>
    <property type="project" value="InterPro"/>
</dbReference>
<evidence type="ECO:0000256" key="2">
    <source>
        <dbReference type="ARBA" id="ARBA00006478"/>
    </source>
</evidence>
<dbReference type="GO" id="GO:0004749">
    <property type="term" value="F:ribose phosphate diphosphokinase activity"/>
    <property type="evidence" value="ECO:0007669"/>
    <property type="project" value="UniProtKB-EC"/>
</dbReference>
<dbReference type="PANTHER" id="PTHR10210:SF32">
    <property type="entry name" value="RIBOSE-PHOSPHATE PYROPHOSPHOKINASE 2"/>
    <property type="match status" value="1"/>
</dbReference>
<dbReference type="CDD" id="cd14447">
    <property type="entry name" value="SPX"/>
    <property type="match status" value="1"/>
</dbReference>
<dbReference type="AlphaFoldDB" id="A0A8J5XCZ0"/>
<dbReference type="Proteomes" id="UP000751190">
    <property type="component" value="Unassembled WGS sequence"/>
</dbReference>
<evidence type="ECO:0000256" key="6">
    <source>
        <dbReference type="ARBA" id="ARBA00022727"/>
    </source>
</evidence>
<evidence type="ECO:0000256" key="5">
    <source>
        <dbReference type="ARBA" id="ARBA00022723"/>
    </source>
</evidence>
<feature type="compositionally biased region" description="Polar residues" evidence="12">
    <location>
        <begin position="111"/>
        <end position="121"/>
    </location>
</feature>
<evidence type="ECO:0000256" key="7">
    <source>
        <dbReference type="ARBA" id="ARBA00022741"/>
    </source>
</evidence>
<dbReference type="Pfam" id="PF14572">
    <property type="entry name" value="Pribosyl_synth"/>
    <property type="match status" value="1"/>
</dbReference>
<proteinExistence type="inferred from homology"/>
<keyword evidence="7" id="KW-0547">Nucleotide-binding</keyword>
<dbReference type="Pfam" id="PF03105">
    <property type="entry name" value="SPX"/>
    <property type="match status" value="1"/>
</dbReference>
<dbReference type="CDD" id="cd06223">
    <property type="entry name" value="PRTases_typeI"/>
    <property type="match status" value="1"/>
</dbReference>
<dbReference type="GO" id="GO:0005524">
    <property type="term" value="F:ATP binding"/>
    <property type="evidence" value="ECO:0007669"/>
    <property type="project" value="UniProtKB-KW"/>
</dbReference>
<protein>
    <recommendedName>
        <fullName evidence="3">ribose-phosphate diphosphokinase</fullName>
        <ecNumber evidence="3">2.7.6.1</ecNumber>
    </recommendedName>
</protein>
<dbReference type="GO" id="GO:0005737">
    <property type="term" value="C:cytoplasm"/>
    <property type="evidence" value="ECO:0007669"/>
    <property type="project" value="TreeGrafter"/>
</dbReference>
<evidence type="ECO:0000259" key="13">
    <source>
        <dbReference type="PROSITE" id="PS51382"/>
    </source>
</evidence>
<gene>
    <name evidence="14" type="ORF">KFE25_010554</name>
</gene>
<evidence type="ECO:0000256" key="1">
    <source>
        <dbReference type="ARBA" id="ARBA00004996"/>
    </source>
</evidence>
<dbReference type="FunFam" id="3.40.50.2020:FF:000002">
    <property type="entry name" value="Ribose-phosphate pyrophosphokinase"/>
    <property type="match status" value="1"/>
</dbReference>
<dbReference type="SMART" id="SM01400">
    <property type="entry name" value="Pribosyltran_N"/>
    <property type="match status" value="1"/>
</dbReference>
<organism evidence="14 15">
    <name type="scientific">Diacronema lutheri</name>
    <name type="common">Unicellular marine alga</name>
    <name type="synonym">Monochrysis lutheri</name>
    <dbReference type="NCBI Taxonomy" id="2081491"/>
    <lineage>
        <taxon>Eukaryota</taxon>
        <taxon>Haptista</taxon>
        <taxon>Haptophyta</taxon>
        <taxon>Pavlovophyceae</taxon>
        <taxon>Pavlovales</taxon>
        <taxon>Pavlovaceae</taxon>
        <taxon>Diacronema</taxon>
    </lineage>
</organism>
<dbReference type="InterPro" id="IPR029099">
    <property type="entry name" value="Pribosyltran_N"/>
</dbReference>
<evidence type="ECO:0000256" key="12">
    <source>
        <dbReference type="SAM" id="MobiDB-lite"/>
    </source>
</evidence>
<evidence type="ECO:0000256" key="3">
    <source>
        <dbReference type="ARBA" id="ARBA00013247"/>
    </source>
</evidence>
<evidence type="ECO:0000256" key="9">
    <source>
        <dbReference type="ARBA" id="ARBA00022840"/>
    </source>
</evidence>
<dbReference type="GO" id="GO:0002189">
    <property type="term" value="C:ribose phosphate diphosphokinase complex"/>
    <property type="evidence" value="ECO:0007669"/>
    <property type="project" value="TreeGrafter"/>
</dbReference>
<sequence length="549" mass="61036">MNPPDDRIDRRDSLRASYVRAEGLDKFMQELQSYVQPGWEEDYIDYERLKLLLKEHGGEKEGGVRVNTDKDKLDAEFFPVLENELDKVNEAFVRKCDYFESVVHSYHPQGPQGTVQLSGDSETSEAKAAPRPAKHVTHEDYWTAFKDLGKMTTYVWINRQGFFKIMKKYDKVCALTNTGRELGPDFERRLDHEVFTGPRLETLIELYKNKKPQATSIGSTLEMKLIAGTANPELANELSARLGVPLMPVKIGAFNDGEVAIQLMENVRNAEVYIIQPTSTPVNDNLMQLLLLISACRRASASRVIAVVPYYGYARQDRKERSRVPISAADVAKLMESMGVDRVCCVDLHCGQIQGFFGPRTPVDNLWASTIALQYFKSRVDSDNVVVVSPDAGGVARAKLFKDGLEAVNMKPSLAVIIKQRVKAGEVGQTDLVGSVRDCDVIIVDDMIDTAGTLCAAANELKQFGAKRVFAFATHGLFNNPAAKRIEESYLEEVVTSNTIPLRDEVVQQTAKIRQLSVGKLLAEAIVSIHTGKSVSQLFDVKNHAMASA</sequence>
<dbReference type="EC" id="2.7.6.1" evidence="3"/>
<dbReference type="OrthoDB" id="413572at2759"/>
<dbReference type="NCBIfam" id="NF002320">
    <property type="entry name" value="PRK01259.1"/>
    <property type="match status" value="1"/>
</dbReference>
<dbReference type="EMBL" id="JAGTXO010000026">
    <property type="protein sequence ID" value="KAG8461367.1"/>
    <property type="molecule type" value="Genomic_DNA"/>
</dbReference>
<dbReference type="Pfam" id="PF13793">
    <property type="entry name" value="Pribosyltran_N"/>
    <property type="match status" value="1"/>
</dbReference>